<evidence type="ECO:0000259" key="2">
    <source>
        <dbReference type="Pfam" id="PF01827"/>
    </source>
</evidence>
<name>A0A6A5H959_CAERE</name>
<feature type="domain" description="DUF38" evidence="2">
    <location>
        <begin position="2"/>
        <end position="46"/>
    </location>
</feature>
<dbReference type="PANTHER" id="PTHR23015">
    <property type="entry name" value="UNCHARACTERIZED C.ELEGANS PROTEIN"/>
    <property type="match status" value="1"/>
</dbReference>
<dbReference type="EMBL" id="WUAV01000003">
    <property type="protein sequence ID" value="KAF1763406.1"/>
    <property type="molecule type" value="Genomic_DNA"/>
</dbReference>
<feature type="domain" description="DUF38" evidence="2">
    <location>
        <begin position="1054"/>
        <end position="1203"/>
    </location>
</feature>
<dbReference type="Proteomes" id="UP000483820">
    <property type="component" value="Chromosome III"/>
</dbReference>
<evidence type="ECO:0000313" key="3">
    <source>
        <dbReference type="EMBL" id="KAF1763406.1"/>
    </source>
</evidence>
<dbReference type="PANTHER" id="PTHR23015:SF25">
    <property type="entry name" value="DUF38 DOMAIN-CONTAINING PROTEIN-RELATED"/>
    <property type="match status" value="1"/>
</dbReference>
<reference evidence="3 4" key="1">
    <citation type="submission" date="2019-12" db="EMBL/GenBank/DDBJ databases">
        <title>Chromosome-level assembly of the Caenorhabditis remanei genome.</title>
        <authorList>
            <person name="Teterina A.A."/>
            <person name="Willis J.H."/>
            <person name="Phillips P.C."/>
        </authorList>
    </citation>
    <scope>NUCLEOTIDE SEQUENCE [LARGE SCALE GENOMIC DNA]</scope>
    <source>
        <strain evidence="3 4">PX506</strain>
        <tissue evidence="3">Whole organism</tissue>
    </source>
</reference>
<dbReference type="RefSeq" id="XP_053588188.1">
    <property type="nucleotide sequence ID" value="XM_053728611.1"/>
</dbReference>
<dbReference type="InterPro" id="IPR002900">
    <property type="entry name" value="DUF38/FTH_CAE_spp"/>
</dbReference>
<protein>
    <recommendedName>
        <fullName evidence="2">DUF38 domain-containing protein</fullName>
    </recommendedName>
</protein>
<sequence>MNITHFSKITMEVETISSEDVLYLKDHLLLLTTFQSFIIDFKNTTIDYETLNGLIGPPHRIFRDDDRIWFFQMENMSQNYPRMASSPITSMGIFYSEQSLKCELYYSRPYGNSSFENKETRKRNDHLKNFVEDLEEIINNQAGLVNSLKIKYSGLEENYTKEKLDPVIHQIFKCLESRKDLLQVKRLSIDAVDMSQAMTVIKLLDPSVLKKVEFCFENRDEDINIEDALALVDWNEGQRIKLVFKLHTMRPEYLESVKRFLLHRSTFTEIFVYYKHCVHDIPSLRTIIDVPMQHESPDSKEKFIKFRLSHCLLLSADFVKLTLSNDVSAMVLENPVIMKRVIRWSENWNVQCLRKTSRGIRDCVDFLRPVTHVDEYSVYFLCDIHPSAKIGVEYNFTRSWLYGKNATSKDRNELCQKAQARVLNNIEVNLGRQNTCLKKLKFIFSYIDSLRNEKNRKPSKEEFKRLNQLTIQFLEKLKDILSKRSHLLKVEVLEVLCCTDDNLMQILPYLDPNCLKKIKLIDPGSEYSKFDYDRVKYPESMLKPFVLDEICQLEQWKKATELEIRSHPISTSIQKMNISNFSKLTMEVDTISSEDVLYLKDHLLLSTTFQKFTIDFKNTTIDYETLYGLIGPPHRIFTETSRIWFFQMELNQYLLRNMSQKYPKMSSSPITSIGTFYSEQSLKCELYFNDPYGRQSFEYKETRKKNDFLKNFVEDLKEIINNQKSLVDSLKIKYSGLEENYTKNKLDPVINQIFKCLESRKELLQVKRLSIDAVDMSQAMTVVKLLDPLVLKKVEFCFENRDEEIDMEDALALVEWNEGQRMKLVFKLHTMRPEYLESVKKFLLHRPTFTEIFVYYKHCVHDNVSLRTIIDVPLQHESPDSKEKFFQFRLSHSLLLSAGLVKLTLSNDVSAKVLGNPLIMKRVIQSFGFWNVQRLRKTSRGIRDCVDFLKPVTHIDEYMVFFLSDIHPSAYIETGCYSSRSWLYGKHETSKNRNVLCQKAHAQVLHDFEVNLGRQNTCLEKLKFIFSYIDTLRKEENRKPSKKEFKRLNQLTTQFLGKLREVLSTRSQLLKVKVLELLCCTDDNLMQILPYLDPNCLKKIELNDPRSEYGRLGDRVKYPESMLKPFVLDEICQLEQWKSATKLEIRSQPISTSIQKMNITHFSKVWIDVETISSEDVLYLKDHLLLSTVFRRFIIHFKNTTIDYETLVGIMGPPHRIFSDDDRIWFFQMEVNHQFLEVRLDKRCLDFDLSSYIRQYR</sequence>
<dbReference type="Pfam" id="PF01827">
    <property type="entry name" value="FTH"/>
    <property type="match status" value="5"/>
</dbReference>
<comment type="caution">
    <text evidence="3">The sequence shown here is derived from an EMBL/GenBank/DDBJ whole genome shotgun (WGS) entry which is preliminary data.</text>
</comment>
<dbReference type="CTD" id="9804767"/>
<feature type="domain" description="DUF38" evidence="2">
    <location>
        <begin position="168"/>
        <end position="267"/>
    </location>
</feature>
<gene>
    <name evidence="3" type="ORF">GCK72_011672</name>
</gene>
<dbReference type="InterPro" id="IPR040161">
    <property type="entry name" value="FB224"/>
</dbReference>
<feature type="domain" description="DUF38" evidence="2">
    <location>
        <begin position="749"/>
        <end position="832"/>
    </location>
</feature>
<feature type="coiled-coil region" evidence="1">
    <location>
        <begin position="713"/>
        <end position="740"/>
    </location>
</feature>
<accession>A0A6A5H959</accession>
<dbReference type="KEGG" id="crq:GCK72_011672"/>
<organism evidence="3 4">
    <name type="scientific">Caenorhabditis remanei</name>
    <name type="common">Caenorhabditis vulgaris</name>
    <dbReference type="NCBI Taxonomy" id="31234"/>
    <lineage>
        <taxon>Eukaryota</taxon>
        <taxon>Metazoa</taxon>
        <taxon>Ecdysozoa</taxon>
        <taxon>Nematoda</taxon>
        <taxon>Chromadorea</taxon>
        <taxon>Rhabditida</taxon>
        <taxon>Rhabditina</taxon>
        <taxon>Rhabditomorpha</taxon>
        <taxon>Rhabditoidea</taxon>
        <taxon>Rhabditidae</taxon>
        <taxon>Peloderinae</taxon>
        <taxon>Caenorhabditis</taxon>
    </lineage>
</organism>
<proteinExistence type="predicted"/>
<dbReference type="GeneID" id="9804767"/>
<dbReference type="AlphaFoldDB" id="A0A6A5H959"/>
<evidence type="ECO:0000256" key="1">
    <source>
        <dbReference type="SAM" id="Coils"/>
    </source>
</evidence>
<dbReference type="GO" id="GO:0045087">
    <property type="term" value="P:innate immune response"/>
    <property type="evidence" value="ECO:0007669"/>
    <property type="project" value="TreeGrafter"/>
</dbReference>
<evidence type="ECO:0000313" key="4">
    <source>
        <dbReference type="Proteomes" id="UP000483820"/>
    </source>
</evidence>
<keyword evidence="1" id="KW-0175">Coiled coil</keyword>
<feature type="domain" description="DUF38" evidence="2">
    <location>
        <begin position="472"/>
        <end position="621"/>
    </location>
</feature>